<reference evidence="1 2" key="1">
    <citation type="submission" date="2018-02" db="EMBL/GenBank/DDBJ databases">
        <title>Genomic Encyclopedia of Archaeal and Bacterial Type Strains, Phase II (KMG-II): from individual species to whole genera.</title>
        <authorList>
            <person name="Goeker M."/>
        </authorList>
    </citation>
    <scope>NUCLEOTIDE SEQUENCE [LARGE SCALE GENOMIC DNA]</scope>
    <source>
        <strain evidence="1 2">DSM 29526</strain>
    </source>
</reference>
<dbReference type="Gene3D" id="2.40.160.20">
    <property type="match status" value="1"/>
</dbReference>
<organism evidence="1 2">
    <name type="scientific">Neolewinella xylanilytica</name>
    <dbReference type="NCBI Taxonomy" id="1514080"/>
    <lineage>
        <taxon>Bacteria</taxon>
        <taxon>Pseudomonadati</taxon>
        <taxon>Bacteroidota</taxon>
        <taxon>Saprospiria</taxon>
        <taxon>Saprospirales</taxon>
        <taxon>Lewinellaceae</taxon>
        <taxon>Neolewinella</taxon>
    </lineage>
</organism>
<proteinExistence type="predicted"/>
<name>A0A2S6IA57_9BACT</name>
<evidence type="ECO:0008006" key="3">
    <source>
        <dbReference type="Google" id="ProtNLM"/>
    </source>
</evidence>
<gene>
    <name evidence="1" type="ORF">CLV84_1351</name>
</gene>
<comment type="caution">
    <text evidence="1">The sequence shown here is derived from an EMBL/GenBank/DDBJ whole genome shotgun (WGS) entry which is preliminary data.</text>
</comment>
<dbReference type="AlphaFoldDB" id="A0A2S6IA57"/>
<dbReference type="RefSeq" id="WP_104418933.1">
    <property type="nucleotide sequence ID" value="NZ_PTJC01000005.1"/>
</dbReference>
<keyword evidence="2" id="KW-1185">Reference proteome</keyword>
<dbReference type="Proteomes" id="UP000237662">
    <property type="component" value="Unassembled WGS sequence"/>
</dbReference>
<protein>
    <recommendedName>
        <fullName evidence="3">Outer membrane protein beta-barrel domain-containing protein</fullName>
    </recommendedName>
</protein>
<sequence>MHKAHLSFLLFLLLSGVLTAQSINYRAFEWDVVRLGYAIPGGERFDLAVAMGTEVRYNASDRTSIGLRNELLASISDPDRGASDIGTTLSVVAVGDYYLRTEGNFRPFAGLGFGGFVGTTTTYDDNGNRMDEGDLQLHSALGLVPRLGLELSHLRIAVEYNLLFGNQLSDYVGIMIAPTLFGGPK</sequence>
<dbReference type="OrthoDB" id="1161695at2"/>
<accession>A0A2S6IA57</accession>
<evidence type="ECO:0000313" key="2">
    <source>
        <dbReference type="Proteomes" id="UP000237662"/>
    </source>
</evidence>
<evidence type="ECO:0000313" key="1">
    <source>
        <dbReference type="EMBL" id="PPK88384.1"/>
    </source>
</evidence>
<dbReference type="EMBL" id="PTJC01000005">
    <property type="protein sequence ID" value="PPK88384.1"/>
    <property type="molecule type" value="Genomic_DNA"/>
</dbReference>